<keyword evidence="2" id="KW-0808">Transferase</keyword>
<name>X1JKL7_9ZZZZ</name>
<evidence type="ECO:0000256" key="1">
    <source>
        <dbReference type="ARBA" id="ARBA00022676"/>
    </source>
</evidence>
<comment type="caution">
    <text evidence="4">The sequence shown here is derived from an EMBL/GenBank/DDBJ whole genome shotgun (WGS) entry which is preliminary data.</text>
</comment>
<keyword evidence="1" id="KW-0328">Glycosyltransferase</keyword>
<dbReference type="SUPFAM" id="SSF53756">
    <property type="entry name" value="UDP-Glycosyltransferase/glycogen phosphorylase"/>
    <property type="match status" value="1"/>
</dbReference>
<gene>
    <name evidence="4" type="ORF">S03H2_64856</name>
</gene>
<dbReference type="Pfam" id="PF00534">
    <property type="entry name" value="Glycos_transf_1"/>
    <property type="match status" value="1"/>
</dbReference>
<evidence type="ECO:0000259" key="3">
    <source>
        <dbReference type="Pfam" id="PF00534"/>
    </source>
</evidence>
<protein>
    <recommendedName>
        <fullName evidence="3">Glycosyl transferase family 1 domain-containing protein</fullName>
    </recommendedName>
</protein>
<dbReference type="AlphaFoldDB" id="X1JKL7"/>
<sequence length="204" mass="23159">FAPLGFADGVKADEKEGAFKVIYAGVISEDRGAIKIFETIEYLKHEDIEFHLLGKVNVPRLIDLFNSTPRIKYHGVVPWEEVSKYLVNADVGLILLQPVPAYLYYPGENIIKLFEYMSVGLPIIISNFPKLENMISEIGCGVSVDPTDPKEIADSIEFLYRNPDLRRQMGENGKKALMEKYNWEAEGRKLLDIYDRVLGSTQNE</sequence>
<dbReference type="PANTHER" id="PTHR12526">
    <property type="entry name" value="GLYCOSYLTRANSFERASE"/>
    <property type="match status" value="1"/>
</dbReference>
<dbReference type="Gene3D" id="3.40.50.2000">
    <property type="entry name" value="Glycogen Phosphorylase B"/>
    <property type="match status" value="1"/>
</dbReference>
<feature type="non-terminal residue" evidence="4">
    <location>
        <position position="1"/>
    </location>
</feature>
<dbReference type="PANTHER" id="PTHR12526:SF629">
    <property type="entry name" value="TEICHURONIC ACID BIOSYNTHESIS GLYCOSYLTRANSFERASE TUAH-RELATED"/>
    <property type="match status" value="1"/>
</dbReference>
<dbReference type="GO" id="GO:0016757">
    <property type="term" value="F:glycosyltransferase activity"/>
    <property type="evidence" value="ECO:0007669"/>
    <property type="project" value="UniProtKB-KW"/>
</dbReference>
<organism evidence="4">
    <name type="scientific">marine sediment metagenome</name>
    <dbReference type="NCBI Taxonomy" id="412755"/>
    <lineage>
        <taxon>unclassified sequences</taxon>
        <taxon>metagenomes</taxon>
        <taxon>ecological metagenomes</taxon>
    </lineage>
</organism>
<dbReference type="EMBL" id="BARU01042175">
    <property type="protein sequence ID" value="GAH81990.1"/>
    <property type="molecule type" value="Genomic_DNA"/>
</dbReference>
<feature type="domain" description="Glycosyl transferase family 1" evidence="3">
    <location>
        <begin position="13"/>
        <end position="175"/>
    </location>
</feature>
<reference evidence="4" key="1">
    <citation type="journal article" date="2014" name="Front. Microbiol.">
        <title>High frequency of phylogenetically diverse reductive dehalogenase-homologous genes in deep subseafloor sedimentary metagenomes.</title>
        <authorList>
            <person name="Kawai M."/>
            <person name="Futagami T."/>
            <person name="Toyoda A."/>
            <person name="Takaki Y."/>
            <person name="Nishi S."/>
            <person name="Hori S."/>
            <person name="Arai W."/>
            <person name="Tsubouchi T."/>
            <person name="Morono Y."/>
            <person name="Uchiyama I."/>
            <person name="Ito T."/>
            <person name="Fujiyama A."/>
            <person name="Inagaki F."/>
            <person name="Takami H."/>
        </authorList>
    </citation>
    <scope>NUCLEOTIDE SEQUENCE</scope>
    <source>
        <strain evidence="4">Expedition CK06-06</strain>
    </source>
</reference>
<evidence type="ECO:0000256" key="2">
    <source>
        <dbReference type="ARBA" id="ARBA00022679"/>
    </source>
</evidence>
<dbReference type="InterPro" id="IPR001296">
    <property type="entry name" value="Glyco_trans_1"/>
</dbReference>
<proteinExistence type="predicted"/>
<evidence type="ECO:0000313" key="4">
    <source>
        <dbReference type="EMBL" id="GAH81990.1"/>
    </source>
</evidence>
<accession>X1JKL7</accession>